<evidence type="ECO:0000256" key="17">
    <source>
        <dbReference type="ARBA" id="ARBA00041306"/>
    </source>
</evidence>
<dbReference type="Proteomes" id="UP001162162">
    <property type="component" value="Unassembled WGS sequence"/>
</dbReference>
<dbReference type="EC" id="3.4.21.69" evidence="15"/>
<dbReference type="PANTHER" id="PTHR24252:SF7">
    <property type="entry name" value="HYALIN"/>
    <property type="match status" value="1"/>
</dbReference>
<evidence type="ECO:0000256" key="7">
    <source>
        <dbReference type="ARBA" id="ARBA00022801"/>
    </source>
</evidence>
<dbReference type="GO" id="GO:0005794">
    <property type="term" value="C:Golgi apparatus"/>
    <property type="evidence" value="ECO:0007669"/>
    <property type="project" value="UniProtKB-SubCell"/>
</dbReference>
<evidence type="ECO:0000313" key="22">
    <source>
        <dbReference type="EMBL" id="KAJ8944712.1"/>
    </source>
</evidence>
<protein>
    <recommendedName>
        <fullName evidence="16">Vitamin K-dependent protein C</fullName>
        <ecNumber evidence="15">3.4.21.69</ecNumber>
    </recommendedName>
    <alternativeName>
        <fullName evidence="19">Anticoagulant protein C</fullName>
    </alternativeName>
    <alternativeName>
        <fullName evidence="17">Autoprothrombin IIA</fullName>
    </alternativeName>
    <alternativeName>
        <fullName evidence="18">Blood coagulation factor XIV</fullName>
    </alternativeName>
</protein>
<evidence type="ECO:0000256" key="8">
    <source>
        <dbReference type="ARBA" id="ARBA00022824"/>
    </source>
</evidence>
<proteinExistence type="predicted"/>
<evidence type="ECO:0000256" key="1">
    <source>
        <dbReference type="ARBA" id="ARBA00004240"/>
    </source>
</evidence>
<keyword evidence="23" id="KW-1185">Reference proteome</keyword>
<dbReference type="PRINTS" id="PR00722">
    <property type="entry name" value="CHYMOTRYPSIN"/>
</dbReference>
<comment type="subcellular location">
    <subcellularLocation>
        <location evidence="1">Endoplasmic reticulum</location>
    </subcellularLocation>
    <subcellularLocation>
        <location evidence="2">Golgi apparatus</location>
    </subcellularLocation>
    <subcellularLocation>
        <location evidence="3">Secreted</location>
    </subcellularLocation>
</comment>
<keyword evidence="5 20" id="KW-0645">Protease</keyword>
<evidence type="ECO:0000256" key="10">
    <source>
        <dbReference type="ARBA" id="ARBA00023034"/>
    </source>
</evidence>
<evidence type="ECO:0000259" key="21">
    <source>
        <dbReference type="PROSITE" id="PS50240"/>
    </source>
</evidence>
<evidence type="ECO:0000256" key="11">
    <source>
        <dbReference type="ARBA" id="ARBA00023157"/>
    </source>
</evidence>
<evidence type="ECO:0000256" key="13">
    <source>
        <dbReference type="ARBA" id="ARBA00036045"/>
    </source>
</evidence>
<dbReference type="SMART" id="SM00020">
    <property type="entry name" value="Tryp_SPc"/>
    <property type="match status" value="1"/>
</dbReference>
<sequence>MLINDRYVLTAAHCVKGCETKSCFSDWFALASTYHDKFINKGRAGIQTASIEQKGVPKRFMWFMIKVSFGEHDRCNDTVRPESRFVLRAVAGAFSFLNFDNDIALLRLNDRVPITPFIKPICLPKKIDNLYVGRTGIAAGWGTLKEEGRPSCILQNVEVPVISNEDCRKTNYSAKMISENMMCAGYPQVGKKDSCQGDSGGPLITKKEDDDQRYELIGVVSWGNGCARPGYPGVYTRVTRYLDWILENSKDGCFCQD</sequence>
<keyword evidence="10" id="KW-0333">Golgi apparatus</keyword>
<reference evidence="22" key="1">
    <citation type="journal article" date="2023" name="Insect Mol. Biol.">
        <title>Genome sequencing provides insights into the evolution of gene families encoding plant cell wall-degrading enzymes in longhorned beetles.</title>
        <authorList>
            <person name="Shin N.R."/>
            <person name="Okamura Y."/>
            <person name="Kirsch R."/>
            <person name="Pauchet Y."/>
        </authorList>
    </citation>
    <scope>NUCLEOTIDE SEQUENCE</scope>
    <source>
        <strain evidence="22">AMC_N1</strain>
    </source>
</reference>
<evidence type="ECO:0000313" key="23">
    <source>
        <dbReference type="Proteomes" id="UP001162162"/>
    </source>
</evidence>
<comment type="catalytic activity">
    <reaction evidence="13">
        <text>Degradation of blood coagulation factors Va and VIIIa.</text>
        <dbReference type="EC" id="3.4.21.69"/>
    </reaction>
</comment>
<dbReference type="Gene3D" id="2.40.10.10">
    <property type="entry name" value="Trypsin-like serine proteases"/>
    <property type="match status" value="1"/>
</dbReference>
<dbReference type="InterPro" id="IPR043504">
    <property type="entry name" value="Peptidase_S1_PA_chymotrypsin"/>
</dbReference>
<evidence type="ECO:0000256" key="14">
    <source>
        <dbReference type="ARBA" id="ARBA00037553"/>
    </source>
</evidence>
<evidence type="ECO:0000256" key="3">
    <source>
        <dbReference type="ARBA" id="ARBA00004613"/>
    </source>
</evidence>
<dbReference type="PROSITE" id="PS00134">
    <property type="entry name" value="TRYPSIN_HIS"/>
    <property type="match status" value="1"/>
</dbReference>
<dbReference type="InterPro" id="IPR033116">
    <property type="entry name" value="TRYPSIN_SER"/>
</dbReference>
<dbReference type="GO" id="GO:0005783">
    <property type="term" value="C:endoplasmic reticulum"/>
    <property type="evidence" value="ECO:0007669"/>
    <property type="project" value="UniProtKB-SubCell"/>
</dbReference>
<dbReference type="GO" id="GO:0007599">
    <property type="term" value="P:hemostasis"/>
    <property type="evidence" value="ECO:0007669"/>
    <property type="project" value="UniProtKB-KW"/>
</dbReference>
<dbReference type="CDD" id="cd00190">
    <property type="entry name" value="Tryp_SPc"/>
    <property type="match status" value="1"/>
</dbReference>
<dbReference type="GO" id="GO:0005576">
    <property type="term" value="C:extracellular region"/>
    <property type="evidence" value="ECO:0007669"/>
    <property type="project" value="UniProtKB-SubCell"/>
</dbReference>
<dbReference type="EMBL" id="JAPWTK010000242">
    <property type="protein sequence ID" value="KAJ8944712.1"/>
    <property type="molecule type" value="Genomic_DNA"/>
</dbReference>
<evidence type="ECO:0000256" key="16">
    <source>
        <dbReference type="ARBA" id="ARBA00040219"/>
    </source>
</evidence>
<evidence type="ECO:0000256" key="2">
    <source>
        <dbReference type="ARBA" id="ARBA00004555"/>
    </source>
</evidence>
<accession>A0AAV8XZX6</accession>
<dbReference type="InterPro" id="IPR018114">
    <property type="entry name" value="TRYPSIN_HIS"/>
</dbReference>
<dbReference type="PROSITE" id="PS00135">
    <property type="entry name" value="TRYPSIN_SER"/>
    <property type="match status" value="1"/>
</dbReference>
<evidence type="ECO:0000256" key="12">
    <source>
        <dbReference type="ARBA" id="ARBA00023180"/>
    </source>
</evidence>
<evidence type="ECO:0000256" key="6">
    <source>
        <dbReference type="ARBA" id="ARBA00022696"/>
    </source>
</evidence>
<name>A0AAV8XZX6_9CUCU</name>
<keyword evidence="8" id="KW-0256">Endoplasmic reticulum</keyword>
<evidence type="ECO:0000256" key="15">
    <source>
        <dbReference type="ARBA" id="ARBA00038995"/>
    </source>
</evidence>
<keyword evidence="11" id="KW-1015">Disulfide bond</keyword>
<evidence type="ECO:0000256" key="5">
    <source>
        <dbReference type="ARBA" id="ARBA00022670"/>
    </source>
</evidence>
<dbReference type="PANTHER" id="PTHR24252">
    <property type="entry name" value="ACROSIN-RELATED"/>
    <property type="match status" value="1"/>
</dbReference>
<keyword evidence="12" id="KW-0325">Glycoprotein</keyword>
<dbReference type="GO" id="GO:0006508">
    <property type="term" value="P:proteolysis"/>
    <property type="evidence" value="ECO:0007669"/>
    <property type="project" value="UniProtKB-KW"/>
</dbReference>
<dbReference type="InterPro" id="IPR009003">
    <property type="entry name" value="Peptidase_S1_PA"/>
</dbReference>
<dbReference type="AlphaFoldDB" id="A0AAV8XZX6"/>
<dbReference type="PROSITE" id="PS50240">
    <property type="entry name" value="TRYPSIN_DOM"/>
    <property type="match status" value="1"/>
</dbReference>
<evidence type="ECO:0000256" key="9">
    <source>
        <dbReference type="ARBA" id="ARBA00022825"/>
    </source>
</evidence>
<comment type="caution">
    <text evidence="22">The sequence shown here is derived from an EMBL/GenBank/DDBJ whole genome shotgun (WGS) entry which is preliminary data.</text>
</comment>
<evidence type="ECO:0000256" key="18">
    <source>
        <dbReference type="ARBA" id="ARBA00042403"/>
    </source>
</evidence>
<keyword evidence="9 20" id="KW-0720">Serine protease</keyword>
<gene>
    <name evidence="22" type="ORF">NQ318_007925</name>
</gene>
<dbReference type="InterPro" id="IPR001314">
    <property type="entry name" value="Peptidase_S1A"/>
</dbReference>
<keyword evidence="6" id="KW-0356">Hemostasis</keyword>
<evidence type="ECO:0000256" key="4">
    <source>
        <dbReference type="ARBA" id="ARBA00022525"/>
    </source>
</evidence>
<keyword evidence="4" id="KW-0964">Secreted</keyword>
<dbReference type="GO" id="GO:0004252">
    <property type="term" value="F:serine-type endopeptidase activity"/>
    <property type="evidence" value="ECO:0007669"/>
    <property type="project" value="UniProtKB-EC"/>
</dbReference>
<dbReference type="InterPro" id="IPR001254">
    <property type="entry name" value="Trypsin_dom"/>
</dbReference>
<dbReference type="Pfam" id="PF00089">
    <property type="entry name" value="Trypsin"/>
    <property type="match status" value="1"/>
</dbReference>
<dbReference type="SUPFAM" id="SSF50494">
    <property type="entry name" value="Trypsin-like serine proteases"/>
    <property type="match status" value="1"/>
</dbReference>
<organism evidence="22 23">
    <name type="scientific">Aromia moschata</name>
    <dbReference type="NCBI Taxonomy" id="1265417"/>
    <lineage>
        <taxon>Eukaryota</taxon>
        <taxon>Metazoa</taxon>
        <taxon>Ecdysozoa</taxon>
        <taxon>Arthropoda</taxon>
        <taxon>Hexapoda</taxon>
        <taxon>Insecta</taxon>
        <taxon>Pterygota</taxon>
        <taxon>Neoptera</taxon>
        <taxon>Endopterygota</taxon>
        <taxon>Coleoptera</taxon>
        <taxon>Polyphaga</taxon>
        <taxon>Cucujiformia</taxon>
        <taxon>Chrysomeloidea</taxon>
        <taxon>Cerambycidae</taxon>
        <taxon>Cerambycinae</taxon>
        <taxon>Callichromatini</taxon>
        <taxon>Aromia</taxon>
    </lineage>
</organism>
<evidence type="ECO:0000256" key="19">
    <source>
        <dbReference type="ARBA" id="ARBA00042906"/>
    </source>
</evidence>
<keyword evidence="7 20" id="KW-0378">Hydrolase</keyword>
<feature type="domain" description="Peptidase S1" evidence="21">
    <location>
        <begin position="1"/>
        <end position="250"/>
    </location>
</feature>
<comment type="function">
    <text evidence="14">Protein C is a vitamin K-dependent serine protease that regulates blood coagulation by inactivating factors Va and VIIIa in the presence of calcium ions and phospholipids. Exerts a protective effect on the endothelial cell barrier function.</text>
</comment>
<dbReference type="FunFam" id="2.40.10.10:FF:000011">
    <property type="entry name" value="Coagulation factor X"/>
    <property type="match status" value="1"/>
</dbReference>
<evidence type="ECO:0000256" key="20">
    <source>
        <dbReference type="RuleBase" id="RU363034"/>
    </source>
</evidence>